<dbReference type="EMBL" id="JAVRRL010000029">
    <property type="protein sequence ID" value="KAK5112601.1"/>
    <property type="molecule type" value="Genomic_DNA"/>
</dbReference>
<reference evidence="8" key="1">
    <citation type="submission" date="2023-08" db="EMBL/GenBank/DDBJ databases">
        <title>Black Yeasts Isolated from many extreme environments.</title>
        <authorList>
            <person name="Coleine C."/>
            <person name="Stajich J.E."/>
            <person name="Selbmann L."/>
        </authorList>
    </citation>
    <scope>NUCLEOTIDE SEQUENCE</scope>
    <source>
        <strain evidence="8">CCFEE 5401</strain>
    </source>
</reference>
<keyword evidence="2" id="KW-0433">Leucine-rich repeat</keyword>
<evidence type="ECO:0000256" key="6">
    <source>
        <dbReference type="ARBA" id="ARBA00024238"/>
    </source>
</evidence>
<name>A0AAN7TIH6_9PEZI</name>
<feature type="region of interest" description="Disordered" evidence="7">
    <location>
        <begin position="231"/>
        <end position="253"/>
    </location>
</feature>
<keyword evidence="4" id="KW-0539">Nucleus</keyword>
<evidence type="ECO:0000256" key="4">
    <source>
        <dbReference type="ARBA" id="ARBA00023242"/>
    </source>
</evidence>
<dbReference type="Proteomes" id="UP001310890">
    <property type="component" value="Unassembled WGS sequence"/>
</dbReference>
<protein>
    <recommendedName>
        <fullName evidence="6">U2 small nuclear ribonucleoprotein A'</fullName>
    </recommendedName>
</protein>
<evidence type="ECO:0000256" key="7">
    <source>
        <dbReference type="SAM" id="MobiDB-lite"/>
    </source>
</evidence>
<dbReference type="InterPro" id="IPR001611">
    <property type="entry name" value="Leu-rich_rpt"/>
</dbReference>
<dbReference type="PANTHER" id="PTHR10552">
    <property type="entry name" value="U2 SMALL NUCLEAR RIBONUCLEOPROTEIN A"/>
    <property type="match status" value="1"/>
</dbReference>
<evidence type="ECO:0000313" key="8">
    <source>
        <dbReference type="EMBL" id="KAK5112601.1"/>
    </source>
</evidence>
<accession>A0AAN7TIH6</accession>
<evidence type="ECO:0000256" key="2">
    <source>
        <dbReference type="ARBA" id="ARBA00022614"/>
    </source>
</evidence>
<dbReference type="Gene3D" id="3.80.10.10">
    <property type="entry name" value="Ribonuclease Inhibitor"/>
    <property type="match status" value="1"/>
</dbReference>
<dbReference type="GO" id="GO:0005686">
    <property type="term" value="C:U2 snRNP"/>
    <property type="evidence" value="ECO:0007669"/>
    <property type="project" value="TreeGrafter"/>
</dbReference>
<dbReference type="FunFam" id="3.80.10.10:FF:000026">
    <property type="entry name" value="U2 small nuclear ribonucleoprotein A"/>
    <property type="match status" value="1"/>
</dbReference>
<evidence type="ECO:0000256" key="1">
    <source>
        <dbReference type="ARBA" id="ARBA00004123"/>
    </source>
</evidence>
<dbReference type="PROSITE" id="PS51450">
    <property type="entry name" value="LRR"/>
    <property type="match status" value="1"/>
</dbReference>
<feature type="compositionally biased region" description="Acidic residues" evidence="7">
    <location>
        <begin position="244"/>
        <end position="253"/>
    </location>
</feature>
<evidence type="ECO:0000256" key="5">
    <source>
        <dbReference type="ARBA" id="ARBA00024196"/>
    </source>
</evidence>
<dbReference type="PANTHER" id="PTHR10552:SF6">
    <property type="entry name" value="U2 SMALL NUCLEAR RIBONUCLEOPROTEIN A"/>
    <property type="match status" value="1"/>
</dbReference>
<dbReference type="Pfam" id="PF14580">
    <property type="entry name" value="LRR_9"/>
    <property type="match status" value="1"/>
</dbReference>
<dbReference type="AlphaFoldDB" id="A0AAN7TIH6"/>
<comment type="similarity">
    <text evidence="5">Belongs to the U2 small nuclear ribonucleoprotein A family.</text>
</comment>
<dbReference type="GO" id="GO:0030620">
    <property type="term" value="F:U2 snRNA binding"/>
    <property type="evidence" value="ECO:0007669"/>
    <property type="project" value="InterPro"/>
</dbReference>
<proteinExistence type="inferred from homology"/>
<dbReference type="SUPFAM" id="SSF52058">
    <property type="entry name" value="L domain-like"/>
    <property type="match status" value="1"/>
</dbReference>
<sequence>MRLTAELIANSHQGYLNPLKERELDLRVHPSQGHKIPTIENLGVAGDHACIDFTDNDITTLGNFPLSPRLETLLCARNRISSIQPSLAKTVPNLKTLVLTQNNISELADLDPLQSFPKLTHLSLLECPVASKENYRHWILWRAPQIRFLDFQKVKEAEREKANELFGTVEAPTELAQSIMAVRTTKPLSYNAPTTNGAASSKKVKITEKEKKKFEALVKKAKTLAEVQRLEKAYSEGRLPPGMGDEDDAMDET</sequence>
<dbReference type="InterPro" id="IPR044640">
    <property type="entry name" value="RU2A"/>
</dbReference>
<dbReference type="GO" id="GO:0000398">
    <property type="term" value="P:mRNA splicing, via spliceosome"/>
    <property type="evidence" value="ECO:0007669"/>
    <property type="project" value="InterPro"/>
</dbReference>
<comment type="caution">
    <text evidence="8">The sequence shown here is derived from an EMBL/GenBank/DDBJ whole genome shotgun (WGS) entry which is preliminary data.</text>
</comment>
<evidence type="ECO:0000313" key="9">
    <source>
        <dbReference type="Proteomes" id="UP001310890"/>
    </source>
</evidence>
<keyword evidence="3" id="KW-0677">Repeat</keyword>
<dbReference type="InterPro" id="IPR032675">
    <property type="entry name" value="LRR_dom_sf"/>
</dbReference>
<organism evidence="8 9">
    <name type="scientific">Meristemomyces frigidus</name>
    <dbReference type="NCBI Taxonomy" id="1508187"/>
    <lineage>
        <taxon>Eukaryota</taxon>
        <taxon>Fungi</taxon>
        <taxon>Dikarya</taxon>
        <taxon>Ascomycota</taxon>
        <taxon>Pezizomycotina</taxon>
        <taxon>Dothideomycetes</taxon>
        <taxon>Dothideomycetidae</taxon>
        <taxon>Mycosphaerellales</taxon>
        <taxon>Teratosphaeriaceae</taxon>
        <taxon>Meristemomyces</taxon>
    </lineage>
</organism>
<comment type="subcellular location">
    <subcellularLocation>
        <location evidence="1">Nucleus</location>
    </subcellularLocation>
</comment>
<gene>
    <name evidence="8" type="primary">LEA1</name>
    <name evidence="8" type="ORF">LTR62_003915</name>
</gene>
<evidence type="ECO:0000256" key="3">
    <source>
        <dbReference type="ARBA" id="ARBA00022737"/>
    </source>
</evidence>